<dbReference type="InterPro" id="IPR050624">
    <property type="entry name" value="HTH-type_Tx_Regulator"/>
</dbReference>
<comment type="caution">
    <text evidence="4">The sequence shown here is derived from an EMBL/GenBank/DDBJ whole genome shotgun (WGS) entry which is preliminary data.</text>
</comment>
<gene>
    <name evidence="4" type="ORF">BRYFOR_05929</name>
</gene>
<dbReference type="Pfam" id="PF00440">
    <property type="entry name" value="TetR_N"/>
    <property type="match status" value="1"/>
</dbReference>
<dbReference type="PROSITE" id="PS50977">
    <property type="entry name" value="HTH_TETR_2"/>
    <property type="match status" value="1"/>
</dbReference>
<evidence type="ECO:0000256" key="2">
    <source>
        <dbReference type="PROSITE-ProRule" id="PRU00335"/>
    </source>
</evidence>
<evidence type="ECO:0000313" key="4">
    <source>
        <dbReference type="EMBL" id="EET62265.1"/>
    </source>
</evidence>
<organism evidence="4 5">
    <name type="scientific">Marvinbryantia formatexigens DSM 14469</name>
    <dbReference type="NCBI Taxonomy" id="478749"/>
    <lineage>
        <taxon>Bacteria</taxon>
        <taxon>Bacillati</taxon>
        <taxon>Bacillota</taxon>
        <taxon>Clostridia</taxon>
        <taxon>Lachnospirales</taxon>
        <taxon>Lachnospiraceae</taxon>
        <taxon>Marvinbryantia</taxon>
    </lineage>
</organism>
<keyword evidence="1 2" id="KW-0238">DNA-binding</keyword>
<dbReference type="Gene3D" id="1.10.357.10">
    <property type="entry name" value="Tetracycline Repressor, domain 2"/>
    <property type="match status" value="1"/>
</dbReference>
<feature type="domain" description="HTH tetR-type" evidence="3">
    <location>
        <begin position="3"/>
        <end position="63"/>
    </location>
</feature>
<protein>
    <submittedName>
        <fullName evidence="4">Transcriptional regulator, TetR family</fullName>
    </submittedName>
</protein>
<dbReference type="OrthoDB" id="9810250at2"/>
<reference evidence="4" key="1">
    <citation type="submission" date="2009-07" db="EMBL/GenBank/DDBJ databases">
        <authorList>
            <person name="Weinstock G."/>
            <person name="Sodergren E."/>
            <person name="Clifton S."/>
            <person name="Fulton L."/>
            <person name="Fulton B."/>
            <person name="Courtney L."/>
            <person name="Fronick C."/>
            <person name="Harrison M."/>
            <person name="Strong C."/>
            <person name="Farmer C."/>
            <person name="Delahaunty K."/>
            <person name="Markovic C."/>
            <person name="Hall O."/>
            <person name="Minx P."/>
            <person name="Tomlinson C."/>
            <person name="Mitreva M."/>
            <person name="Nelson J."/>
            <person name="Hou S."/>
            <person name="Wollam A."/>
            <person name="Pepin K.H."/>
            <person name="Johnson M."/>
            <person name="Bhonagiri V."/>
            <person name="Nash W.E."/>
            <person name="Warren W."/>
            <person name="Chinwalla A."/>
            <person name="Mardis E.R."/>
            <person name="Wilson R.K."/>
        </authorList>
    </citation>
    <scope>NUCLEOTIDE SEQUENCE [LARGE SCALE GENOMIC DNA]</scope>
    <source>
        <strain evidence="4">DSM 14469</strain>
    </source>
</reference>
<dbReference type="Proteomes" id="UP000005561">
    <property type="component" value="Unassembled WGS sequence"/>
</dbReference>
<name>C6LBD4_9FIRM</name>
<dbReference type="InterPro" id="IPR039532">
    <property type="entry name" value="TetR_C_Firmicutes"/>
</dbReference>
<sequence length="176" mass="21004">MAEDMKKEIAEAARVLLIEKGVKKLTVKDIVEECHITRQTFYYYFENIPELFRWILERKTEELMKEEHGGNDEEADLRYFFLMAINARGGLKKVMASNYKDELEALLKRHICKMFEQIIEDKNLYQDCSRFQLKWIVRYHCSALLGILEDWTDEDTKNLDRIVHEIYLLMMGKVSP</sequence>
<proteinExistence type="predicted"/>
<dbReference type="eggNOG" id="COG1309">
    <property type="taxonomic scope" value="Bacteria"/>
</dbReference>
<dbReference type="AlphaFoldDB" id="C6LBD4"/>
<feature type="DNA-binding region" description="H-T-H motif" evidence="2">
    <location>
        <begin position="26"/>
        <end position="45"/>
    </location>
</feature>
<dbReference type="PANTHER" id="PTHR43479:SF11">
    <property type="entry name" value="ACREF_ENVCD OPERON REPRESSOR-RELATED"/>
    <property type="match status" value="1"/>
</dbReference>
<evidence type="ECO:0000256" key="1">
    <source>
        <dbReference type="ARBA" id="ARBA00023125"/>
    </source>
</evidence>
<keyword evidence="5" id="KW-1185">Reference proteome</keyword>
<dbReference type="GO" id="GO:0003677">
    <property type="term" value="F:DNA binding"/>
    <property type="evidence" value="ECO:0007669"/>
    <property type="project" value="UniProtKB-UniRule"/>
</dbReference>
<accession>C6LBD4</accession>
<dbReference type="RefSeq" id="WP_006860726.1">
    <property type="nucleotide sequence ID" value="NZ_ACCL02000003.1"/>
</dbReference>
<dbReference type="PANTHER" id="PTHR43479">
    <property type="entry name" value="ACREF/ENVCD OPERON REPRESSOR-RELATED"/>
    <property type="match status" value="1"/>
</dbReference>
<dbReference type="SUPFAM" id="SSF46689">
    <property type="entry name" value="Homeodomain-like"/>
    <property type="match status" value="1"/>
</dbReference>
<dbReference type="InterPro" id="IPR001647">
    <property type="entry name" value="HTH_TetR"/>
</dbReference>
<evidence type="ECO:0000313" key="5">
    <source>
        <dbReference type="Proteomes" id="UP000005561"/>
    </source>
</evidence>
<dbReference type="Pfam" id="PF14278">
    <property type="entry name" value="TetR_C_8"/>
    <property type="match status" value="1"/>
</dbReference>
<evidence type="ECO:0000259" key="3">
    <source>
        <dbReference type="PROSITE" id="PS50977"/>
    </source>
</evidence>
<dbReference type="STRING" id="168384.SAMN05660368_01392"/>
<dbReference type="InterPro" id="IPR009057">
    <property type="entry name" value="Homeodomain-like_sf"/>
</dbReference>
<dbReference type="EMBL" id="ACCL02000003">
    <property type="protein sequence ID" value="EET62265.1"/>
    <property type="molecule type" value="Genomic_DNA"/>
</dbReference>